<feature type="domain" description="EF-hand" evidence="8">
    <location>
        <begin position="402"/>
        <end position="437"/>
    </location>
</feature>
<evidence type="ECO:0000259" key="8">
    <source>
        <dbReference type="PROSITE" id="PS50222"/>
    </source>
</evidence>
<dbReference type="Gene3D" id="1.10.3430.10">
    <property type="entry name" value="Ammonium transporter AmtB like domains"/>
    <property type="match status" value="1"/>
</dbReference>
<dbReference type="InterPro" id="IPR002048">
    <property type="entry name" value="EF_hand_dom"/>
</dbReference>
<dbReference type="InterPro" id="IPR004937">
    <property type="entry name" value="Urea_transporter"/>
</dbReference>
<feature type="transmembrane region" description="Helical" evidence="7">
    <location>
        <begin position="138"/>
        <end position="160"/>
    </location>
</feature>
<feature type="transmembrane region" description="Helical" evidence="7">
    <location>
        <begin position="300"/>
        <end position="322"/>
    </location>
</feature>
<evidence type="ECO:0000313" key="10">
    <source>
        <dbReference type="Proteomes" id="UP001302329"/>
    </source>
</evidence>
<feature type="transmembrane region" description="Helical" evidence="7">
    <location>
        <begin position="75"/>
        <end position="103"/>
    </location>
</feature>
<dbReference type="PANTHER" id="PTHR10464:SF4">
    <property type="entry name" value="UREA TRANSPORTER"/>
    <property type="match status" value="1"/>
</dbReference>
<proteinExistence type="inferred from homology"/>
<feature type="transmembrane region" description="Helical" evidence="7">
    <location>
        <begin position="172"/>
        <end position="191"/>
    </location>
</feature>
<evidence type="ECO:0000256" key="7">
    <source>
        <dbReference type="SAM" id="Phobius"/>
    </source>
</evidence>
<evidence type="ECO:0000256" key="1">
    <source>
        <dbReference type="ARBA" id="ARBA00004651"/>
    </source>
</evidence>
<dbReference type="EMBL" id="JAYGHY010000022">
    <property type="protein sequence ID" value="MEA5442583.1"/>
    <property type="molecule type" value="Genomic_DNA"/>
</dbReference>
<feature type="transmembrane region" description="Helical" evidence="7">
    <location>
        <begin position="115"/>
        <end position="132"/>
    </location>
</feature>
<protein>
    <submittedName>
        <fullName evidence="9">Urea transporter</fullName>
    </submittedName>
</protein>
<comment type="caution">
    <text evidence="9">The sequence shown here is derived from an EMBL/GenBank/DDBJ whole genome shotgun (WGS) entry which is preliminary data.</text>
</comment>
<keyword evidence="10" id="KW-1185">Reference proteome</keyword>
<evidence type="ECO:0000313" key="9">
    <source>
        <dbReference type="EMBL" id="MEA5442583.1"/>
    </source>
</evidence>
<reference evidence="9 10" key="1">
    <citation type="submission" date="2023-12" db="EMBL/GenBank/DDBJ databases">
        <title>Baltic Sea Cyanobacteria.</title>
        <authorList>
            <person name="Delbaje E."/>
            <person name="Fewer D.P."/>
            <person name="Shishido T.K."/>
        </authorList>
    </citation>
    <scope>NUCLEOTIDE SEQUENCE [LARGE SCALE GENOMIC DNA]</scope>
    <source>
        <strain evidence="9 10">UHCC 0281</strain>
    </source>
</reference>
<dbReference type="Proteomes" id="UP001302329">
    <property type="component" value="Unassembled WGS sequence"/>
</dbReference>
<evidence type="ECO:0000256" key="5">
    <source>
        <dbReference type="ARBA" id="ARBA00022989"/>
    </source>
</evidence>
<sequence>MTRSQDGHQSQAFDLLASFLETTTGATERLSWLPTAGTLPHFSQRWGGHSYFTALTSALRSLGQVIFINNPISGLLLLLALLGQSPAMGLFSALGVATANLTAKTIGCDRSARCNGIYGFNGAVVGSAAAAFRAPGPLGAWLVVVAIGAALTTLLLHHLGRWLVQRLGVPPLTLPFCLVTWLMLTVVMALHNPALDVLRGAIPAAQGPGLAVLLLGVVRGFGQVFLCPSLLSGLLVLGAVAAGSPLAALIGLAGGLVSSLSALALGMAPGAIALGLGSYNGVLTAIAIGGTFYASTRGSVLIALIAGAGSSLVTPALGPAFASEGLPLLTLPFIVATLATILTVRRALPSLLPVALHSVLTPEEHRQRFVVATSLLSDFRRQLHQALSGERQVALLPMAEVSQRQRLQTLFAELDRDGSGTLSVAELAEGLRRHQPETRRDATPRPPERLLEEVLKGMDLDGDGQVDPEEFAELMLRLHRLHGGCERLLTYLQPVDADGNDRLEPAELDRLLSSVGQPRLTARERQHLSAPKAVA</sequence>
<gene>
    <name evidence="9" type="ORF">VB739_08465</name>
</gene>
<keyword evidence="6 7" id="KW-0472">Membrane</keyword>
<dbReference type="SMART" id="SM00054">
    <property type="entry name" value="EFh"/>
    <property type="match status" value="3"/>
</dbReference>
<evidence type="ECO:0000256" key="6">
    <source>
        <dbReference type="ARBA" id="ARBA00023136"/>
    </source>
</evidence>
<comment type="similarity">
    <text evidence="2">Belongs to the urea transporter family.</text>
</comment>
<dbReference type="Pfam" id="PF03253">
    <property type="entry name" value="UT"/>
    <property type="match status" value="1"/>
</dbReference>
<feature type="transmembrane region" description="Helical" evidence="7">
    <location>
        <begin position="230"/>
        <end position="257"/>
    </location>
</feature>
<feature type="transmembrane region" description="Helical" evidence="7">
    <location>
        <begin position="197"/>
        <end position="218"/>
    </location>
</feature>
<organism evidence="9 10">
    <name type="scientific">Cyanobium gracile UHCC 0281</name>
    <dbReference type="NCBI Taxonomy" id="3110309"/>
    <lineage>
        <taxon>Bacteria</taxon>
        <taxon>Bacillati</taxon>
        <taxon>Cyanobacteriota</taxon>
        <taxon>Cyanophyceae</taxon>
        <taxon>Synechococcales</taxon>
        <taxon>Prochlorococcaceae</taxon>
        <taxon>Cyanobium</taxon>
    </lineage>
</organism>
<dbReference type="PROSITE" id="PS00018">
    <property type="entry name" value="EF_HAND_1"/>
    <property type="match status" value="3"/>
</dbReference>
<feature type="domain" description="EF-hand" evidence="8">
    <location>
        <begin position="446"/>
        <end position="481"/>
    </location>
</feature>
<keyword evidence="3" id="KW-1003">Cell membrane</keyword>
<dbReference type="InterPro" id="IPR029020">
    <property type="entry name" value="Ammonium/urea_transptr"/>
</dbReference>
<name>A0ABU5SVN9_9CYAN</name>
<dbReference type="Gene3D" id="1.10.238.10">
    <property type="entry name" value="EF-hand"/>
    <property type="match status" value="1"/>
</dbReference>
<keyword evidence="4 7" id="KW-0812">Transmembrane</keyword>
<dbReference type="RefSeq" id="WP_323356650.1">
    <property type="nucleotide sequence ID" value="NZ_JAYGHY010000022.1"/>
</dbReference>
<comment type="subcellular location">
    <subcellularLocation>
        <location evidence="1">Cell membrane</location>
        <topology evidence="1">Multi-pass membrane protein</topology>
    </subcellularLocation>
</comment>
<dbReference type="SUPFAM" id="SSF47473">
    <property type="entry name" value="EF-hand"/>
    <property type="match status" value="1"/>
</dbReference>
<dbReference type="InterPro" id="IPR018247">
    <property type="entry name" value="EF_Hand_1_Ca_BS"/>
</dbReference>
<feature type="transmembrane region" description="Helical" evidence="7">
    <location>
        <begin position="263"/>
        <end position="288"/>
    </location>
</feature>
<dbReference type="Pfam" id="PF13499">
    <property type="entry name" value="EF-hand_7"/>
    <property type="match status" value="1"/>
</dbReference>
<dbReference type="InterPro" id="IPR011992">
    <property type="entry name" value="EF-hand-dom_pair"/>
</dbReference>
<dbReference type="CDD" id="cd00051">
    <property type="entry name" value="EFh"/>
    <property type="match status" value="1"/>
</dbReference>
<keyword evidence="5 7" id="KW-1133">Transmembrane helix</keyword>
<dbReference type="PANTHER" id="PTHR10464">
    <property type="entry name" value="UREA TRANSPORTER"/>
    <property type="match status" value="1"/>
</dbReference>
<accession>A0ABU5SVN9</accession>
<dbReference type="PROSITE" id="PS50222">
    <property type="entry name" value="EF_HAND_2"/>
    <property type="match status" value="2"/>
</dbReference>
<evidence type="ECO:0000256" key="3">
    <source>
        <dbReference type="ARBA" id="ARBA00022475"/>
    </source>
</evidence>
<evidence type="ECO:0000256" key="4">
    <source>
        <dbReference type="ARBA" id="ARBA00022692"/>
    </source>
</evidence>
<evidence type="ECO:0000256" key="2">
    <source>
        <dbReference type="ARBA" id="ARBA00005914"/>
    </source>
</evidence>